<organism evidence="2 3">
    <name type="scientific">Fulvimarina manganoxydans</name>
    <dbReference type="NCBI Taxonomy" id="937218"/>
    <lineage>
        <taxon>Bacteria</taxon>
        <taxon>Pseudomonadati</taxon>
        <taxon>Pseudomonadota</taxon>
        <taxon>Alphaproteobacteria</taxon>
        <taxon>Hyphomicrobiales</taxon>
        <taxon>Aurantimonadaceae</taxon>
        <taxon>Fulvimarina</taxon>
    </lineage>
</organism>
<accession>A0A1W1YKK4</accession>
<name>A0A1W1YKK4_9HYPH</name>
<evidence type="ECO:0000256" key="1">
    <source>
        <dbReference type="SAM" id="MobiDB-lite"/>
    </source>
</evidence>
<feature type="compositionally biased region" description="Basic and acidic residues" evidence="1">
    <location>
        <begin position="1"/>
        <end position="12"/>
    </location>
</feature>
<proteinExistence type="predicted"/>
<dbReference type="AlphaFoldDB" id="A0A1W1YKK4"/>
<gene>
    <name evidence="2" type="ORF">SAMN06297251_101407</name>
</gene>
<reference evidence="2 3" key="1">
    <citation type="submission" date="2017-04" db="EMBL/GenBank/DDBJ databases">
        <authorList>
            <person name="Afonso C.L."/>
            <person name="Miller P.J."/>
            <person name="Scott M.A."/>
            <person name="Spackman E."/>
            <person name="Goraichik I."/>
            <person name="Dimitrov K.M."/>
            <person name="Suarez D.L."/>
            <person name="Swayne D.E."/>
        </authorList>
    </citation>
    <scope>NUCLEOTIDE SEQUENCE [LARGE SCALE GENOMIC DNA]</scope>
    <source>
        <strain evidence="2 3">CGMCC 1.10972</strain>
    </source>
</reference>
<dbReference type="EMBL" id="FWXR01000001">
    <property type="protein sequence ID" value="SMC36653.1"/>
    <property type="molecule type" value="Genomic_DNA"/>
</dbReference>
<dbReference type="InterPro" id="IPR002636">
    <property type="entry name" value="DUF29"/>
</dbReference>
<dbReference type="Pfam" id="PF01724">
    <property type="entry name" value="DUF29"/>
    <property type="match status" value="1"/>
</dbReference>
<dbReference type="Gene3D" id="1.20.1220.20">
    <property type="entry name" value="Uncharcterised protein PF01724"/>
    <property type="match status" value="1"/>
</dbReference>
<evidence type="ECO:0000313" key="3">
    <source>
        <dbReference type="Proteomes" id="UP000192656"/>
    </source>
</evidence>
<protein>
    <recommendedName>
        <fullName evidence="4">DUF29 domain-containing protein</fullName>
    </recommendedName>
</protein>
<dbReference type="PANTHER" id="PTHR34235">
    <property type="entry name" value="SLR1203 PROTEIN-RELATED"/>
    <property type="match status" value="1"/>
</dbReference>
<keyword evidence="3" id="KW-1185">Reference proteome</keyword>
<sequence length="172" mass="19776">MSKLQWDRRSDDVVSPDPQVPTIDRRASAATHRGDFFLWANEQALALSEGRWDALDVANLVDEVHDLGRSQKREISSRTTVLLQHLLKWKFQPKGRSSSWRGTIREQRRALNEELDDSPSLRPYALEQISKTYDIARDKAAGETELNPDIFPDACPFTMDELLDDSFYPEET</sequence>
<dbReference type="OrthoDB" id="425753at2"/>
<feature type="region of interest" description="Disordered" evidence="1">
    <location>
        <begin position="1"/>
        <end position="25"/>
    </location>
</feature>
<evidence type="ECO:0008006" key="4">
    <source>
        <dbReference type="Google" id="ProtNLM"/>
    </source>
</evidence>
<dbReference type="Proteomes" id="UP000192656">
    <property type="component" value="Unassembled WGS sequence"/>
</dbReference>
<dbReference type="STRING" id="937218.SAMN06297251_101407"/>
<evidence type="ECO:0000313" key="2">
    <source>
        <dbReference type="EMBL" id="SMC36653.1"/>
    </source>
</evidence>